<organism evidence="1 2">
    <name type="scientific">Idiomarina xiamenensis 10-D-4</name>
    <dbReference type="NCBI Taxonomy" id="740709"/>
    <lineage>
        <taxon>Bacteria</taxon>
        <taxon>Pseudomonadati</taxon>
        <taxon>Pseudomonadota</taxon>
        <taxon>Gammaproteobacteria</taxon>
        <taxon>Alteromonadales</taxon>
        <taxon>Idiomarinaceae</taxon>
        <taxon>Idiomarina</taxon>
    </lineage>
</organism>
<dbReference type="eggNOG" id="COG3211">
    <property type="taxonomic scope" value="Bacteria"/>
</dbReference>
<dbReference type="InterPro" id="IPR006311">
    <property type="entry name" value="TAT_signal"/>
</dbReference>
<evidence type="ECO:0000313" key="2">
    <source>
        <dbReference type="Proteomes" id="UP000014115"/>
    </source>
</evidence>
<keyword evidence="2" id="KW-1185">Reference proteome</keyword>
<gene>
    <name evidence="1" type="ORF">A10D4_13056</name>
</gene>
<protein>
    <submittedName>
        <fullName evidence="1">Phosphatase-like protein</fullName>
    </submittedName>
</protein>
<sequence length="149" mass="15959">MPHSVDNTRRRLLTWLAGAPLLPLAANMSASLWSSLASAADAKRRLESIQFIPMPAPTLDNPAEMATTLVKSALHMRYDDGSSEQVKLAYEPFFITGDSVPDGKGGSIVAGGYFNIHQQPILDPSANNRQFFSNCPDGSSLLTVAGAQV</sequence>
<dbReference type="Proteomes" id="UP000014115">
    <property type="component" value="Unassembled WGS sequence"/>
</dbReference>
<feature type="non-terminal residue" evidence="1">
    <location>
        <position position="149"/>
    </location>
</feature>
<dbReference type="RefSeq" id="WP_008490050.1">
    <property type="nucleotide sequence ID" value="NZ_AMRG01000027.1"/>
</dbReference>
<dbReference type="STRING" id="740709.A10D4_13056"/>
<name>K2KP05_9GAMM</name>
<dbReference type="EMBL" id="AMRG01000027">
    <property type="protein sequence ID" value="EKE79310.1"/>
    <property type="molecule type" value="Genomic_DNA"/>
</dbReference>
<dbReference type="AlphaFoldDB" id="K2KP05"/>
<evidence type="ECO:0000313" key="1">
    <source>
        <dbReference type="EMBL" id="EKE79310.1"/>
    </source>
</evidence>
<dbReference type="PROSITE" id="PS51318">
    <property type="entry name" value="TAT"/>
    <property type="match status" value="1"/>
</dbReference>
<proteinExistence type="predicted"/>
<comment type="caution">
    <text evidence="1">The sequence shown here is derived from an EMBL/GenBank/DDBJ whole genome shotgun (WGS) entry which is preliminary data.</text>
</comment>
<accession>K2KP05</accession>
<reference evidence="1 2" key="1">
    <citation type="journal article" date="2012" name="J. Bacteriol.">
        <title>Genome Sequence of Idiomarina xiamenensis Type Strain 10-D-4.</title>
        <authorList>
            <person name="Lai Q."/>
            <person name="Wang L."/>
            <person name="Wang W."/>
            <person name="Shao Z."/>
        </authorList>
    </citation>
    <scope>NUCLEOTIDE SEQUENCE [LARGE SCALE GENOMIC DNA]</scope>
    <source>
        <strain evidence="1 2">10-D-4</strain>
    </source>
</reference>